<feature type="transmembrane region" description="Helical" evidence="2">
    <location>
        <begin position="115"/>
        <end position="137"/>
    </location>
</feature>
<keyword evidence="2" id="KW-1133">Transmembrane helix</keyword>
<keyword evidence="2" id="KW-0812">Transmembrane</keyword>
<gene>
    <name evidence="3" type="ORF">E2C01_011095</name>
</gene>
<dbReference type="AlphaFoldDB" id="A0A5B7DA46"/>
<accession>A0A5B7DA46</accession>
<keyword evidence="2" id="KW-0472">Membrane</keyword>
<evidence type="ECO:0000256" key="2">
    <source>
        <dbReference type="SAM" id="Phobius"/>
    </source>
</evidence>
<proteinExistence type="predicted"/>
<evidence type="ECO:0000313" key="4">
    <source>
        <dbReference type="Proteomes" id="UP000324222"/>
    </source>
</evidence>
<reference evidence="3 4" key="1">
    <citation type="submission" date="2019-05" db="EMBL/GenBank/DDBJ databases">
        <title>Another draft genome of Portunus trituberculatus and its Hox gene families provides insights of decapod evolution.</title>
        <authorList>
            <person name="Jeong J.-H."/>
            <person name="Song I."/>
            <person name="Kim S."/>
            <person name="Choi T."/>
            <person name="Kim D."/>
            <person name="Ryu S."/>
            <person name="Kim W."/>
        </authorList>
    </citation>
    <scope>NUCLEOTIDE SEQUENCE [LARGE SCALE GENOMIC DNA]</scope>
    <source>
        <tissue evidence="3">Muscle</tissue>
    </source>
</reference>
<sequence>MMLKGLKINETEFGVRNISCVRPREAGFAVRNFSSVLETGSGRVLRGGAAGPPSPHRVQRLASSPCQGDTAPPWTDPEPQHCAWLFVWFAISGVFSSRRNQGSDTTMAWLRSRSVVCPAFCYWWTAVVVVVITLLHLTSVVVSDEQVPGSGYVEKLVRNASTDKPFAGLSHIRKYSPVNKFFFWGEASVVIAGRQAGEGEAQWEPALAQLCLHLRGAAMISFVQIYT</sequence>
<keyword evidence="4" id="KW-1185">Reference proteome</keyword>
<evidence type="ECO:0000256" key="1">
    <source>
        <dbReference type="SAM" id="MobiDB-lite"/>
    </source>
</evidence>
<feature type="region of interest" description="Disordered" evidence="1">
    <location>
        <begin position="47"/>
        <end position="72"/>
    </location>
</feature>
<protein>
    <submittedName>
        <fullName evidence="3">Uncharacterized protein</fullName>
    </submittedName>
</protein>
<comment type="caution">
    <text evidence="3">The sequence shown here is derived from an EMBL/GenBank/DDBJ whole genome shotgun (WGS) entry which is preliminary data.</text>
</comment>
<dbReference type="Proteomes" id="UP000324222">
    <property type="component" value="Unassembled WGS sequence"/>
</dbReference>
<name>A0A5B7DA46_PORTR</name>
<organism evidence="3 4">
    <name type="scientific">Portunus trituberculatus</name>
    <name type="common">Swimming crab</name>
    <name type="synonym">Neptunus trituberculatus</name>
    <dbReference type="NCBI Taxonomy" id="210409"/>
    <lineage>
        <taxon>Eukaryota</taxon>
        <taxon>Metazoa</taxon>
        <taxon>Ecdysozoa</taxon>
        <taxon>Arthropoda</taxon>
        <taxon>Crustacea</taxon>
        <taxon>Multicrustacea</taxon>
        <taxon>Malacostraca</taxon>
        <taxon>Eumalacostraca</taxon>
        <taxon>Eucarida</taxon>
        <taxon>Decapoda</taxon>
        <taxon>Pleocyemata</taxon>
        <taxon>Brachyura</taxon>
        <taxon>Eubrachyura</taxon>
        <taxon>Portunoidea</taxon>
        <taxon>Portunidae</taxon>
        <taxon>Portuninae</taxon>
        <taxon>Portunus</taxon>
    </lineage>
</organism>
<dbReference type="EMBL" id="VSRR010000659">
    <property type="protein sequence ID" value="MPC18218.1"/>
    <property type="molecule type" value="Genomic_DNA"/>
</dbReference>
<evidence type="ECO:0000313" key="3">
    <source>
        <dbReference type="EMBL" id="MPC18218.1"/>
    </source>
</evidence>